<proteinExistence type="inferred from homology"/>
<feature type="transmembrane region" description="Helical" evidence="10">
    <location>
        <begin position="340"/>
        <end position="359"/>
    </location>
</feature>
<reference evidence="11 12" key="1">
    <citation type="journal article" date="2016" name="DNA Res.">
        <title>Genome sequence of Aspergillus luchuensis NBRC 4314.</title>
        <authorList>
            <person name="Yamada O."/>
            <person name="Machida M."/>
            <person name="Hosoyama A."/>
            <person name="Goto M."/>
            <person name="Takahashi T."/>
            <person name="Futagami T."/>
            <person name="Yamagata Y."/>
            <person name="Takeuchi M."/>
            <person name="Kobayashi T."/>
            <person name="Koike H."/>
            <person name="Abe K."/>
            <person name="Asai K."/>
            <person name="Arita M."/>
            <person name="Fujita N."/>
            <person name="Fukuda K."/>
            <person name="Higa K."/>
            <person name="Horikawa H."/>
            <person name="Ishikawa T."/>
            <person name="Jinno K."/>
            <person name="Kato Y."/>
            <person name="Kirimura K."/>
            <person name="Mizutani O."/>
            <person name="Nakasone K."/>
            <person name="Sano M."/>
            <person name="Shiraishi Y."/>
            <person name="Tsukahara M."/>
            <person name="Gomi K."/>
        </authorList>
    </citation>
    <scope>NUCLEOTIDE SEQUENCE [LARGE SCALE GENOMIC DNA]</scope>
    <source>
        <strain evidence="11 12">RIB 2604</strain>
    </source>
</reference>
<evidence type="ECO:0000256" key="3">
    <source>
        <dbReference type="ARBA" id="ARBA00022448"/>
    </source>
</evidence>
<reference evidence="12" key="2">
    <citation type="submission" date="2016-02" db="EMBL/GenBank/DDBJ databases">
        <title>Genome sequencing of Aspergillus luchuensis NBRC 4314.</title>
        <authorList>
            <person name="Yamada O."/>
        </authorList>
    </citation>
    <scope>NUCLEOTIDE SEQUENCE [LARGE SCALE GENOMIC DNA]</scope>
    <source>
        <strain evidence="12">RIB 2604</strain>
    </source>
</reference>
<evidence type="ECO:0000256" key="7">
    <source>
        <dbReference type="ARBA" id="ARBA00022989"/>
    </source>
</evidence>
<evidence type="ECO:0000256" key="6">
    <source>
        <dbReference type="ARBA" id="ARBA00022927"/>
    </source>
</evidence>
<organism evidence="11 12">
    <name type="scientific">Aspergillus kawachii</name>
    <name type="common">White koji mold</name>
    <name type="synonym">Aspergillus awamori var. kawachi</name>
    <dbReference type="NCBI Taxonomy" id="1069201"/>
    <lineage>
        <taxon>Eukaryota</taxon>
        <taxon>Fungi</taxon>
        <taxon>Dikarya</taxon>
        <taxon>Ascomycota</taxon>
        <taxon>Pezizomycotina</taxon>
        <taxon>Eurotiomycetes</taxon>
        <taxon>Eurotiomycetidae</taxon>
        <taxon>Eurotiales</taxon>
        <taxon>Aspergillaceae</taxon>
        <taxon>Aspergillus</taxon>
        <taxon>Aspergillus subgen. Circumdati</taxon>
    </lineage>
</organism>
<feature type="transmembrane region" description="Helical" evidence="10">
    <location>
        <begin position="610"/>
        <end position="635"/>
    </location>
</feature>
<evidence type="ECO:0000256" key="2">
    <source>
        <dbReference type="ARBA" id="ARBA00008807"/>
    </source>
</evidence>
<evidence type="ECO:0000256" key="9">
    <source>
        <dbReference type="SAM" id="MobiDB-lite"/>
    </source>
</evidence>
<dbReference type="InterPro" id="IPR004813">
    <property type="entry name" value="OPT"/>
</dbReference>
<feature type="transmembrane region" description="Helical" evidence="10">
    <location>
        <begin position="201"/>
        <end position="221"/>
    </location>
</feature>
<evidence type="ECO:0000256" key="10">
    <source>
        <dbReference type="SAM" id="Phobius"/>
    </source>
</evidence>
<dbReference type="GO" id="GO:0016020">
    <property type="term" value="C:membrane"/>
    <property type="evidence" value="ECO:0007669"/>
    <property type="project" value="UniProtKB-SubCell"/>
</dbReference>
<dbReference type="NCBIfam" id="TIGR00728">
    <property type="entry name" value="OPT_sfam"/>
    <property type="match status" value="1"/>
</dbReference>
<feature type="compositionally biased region" description="Polar residues" evidence="9">
    <location>
        <begin position="21"/>
        <end position="31"/>
    </location>
</feature>
<dbReference type="InterPro" id="IPR004648">
    <property type="entry name" value="Oligpept_transpt"/>
</dbReference>
<comment type="similarity">
    <text evidence="2">Belongs to the oligopeptide OPT transporter family.</text>
</comment>
<feature type="transmembrane region" description="Helical" evidence="10">
    <location>
        <begin position="526"/>
        <end position="545"/>
    </location>
</feature>
<gene>
    <name evidence="11" type="ORF">RIB2604_00800810</name>
</gene>
<comment type="caution">
    <text evidence="11">The sequence shown here is derived from an EMBL/GenBank/DDBJ whole genome shotgun (WGS) entry which is preliminary data.</text>
</comment>
<evidence type="ECO:0000256" key="1">
    <source>
        <dbReference type="ARBA" id="ARBA00004141"/>
    </source>
</evidence>
<feature type="transmembrane region" description="Helical" evidence="10">
    <location>
        <begin position="727"/>
        <end position="752"/>
    </location>
</feature>
<keyword evidence="5" id="KW-0571">Peptide transport</keyword>
<dbReference type="Proteomes" id="UP000075230">
    <property type="component" value="Unassembled WGS sequence"/>
</dbReference>
<keyword evidence="4 10" id="KW-0812">Transmembrane</keyword>
<feature type="transmembrane region" description="Helical" evidence="10">
    <location>
        <begin position="259"/>
        <end position="277"/>
    </location>
</feature>
<evidence type="ECO:0000256" key="5">
    <source>
        <dbReference type="ARBA" id="ARBA00022856"/>
    </source>
</evidence>
<evidence type="ECO:0000313" key="12">
    <source>
        <dbReference type="Proteomes" id="UP000075230"/>
    </source>
</evidence>
<accession>A0A146F4I9</accession>
<evidence type="ECO:0000313" key="11">
    <source>
        <dbReference type="EMBL" id="GAT20611.1"/>
    </source>
</evidence>
<feature type="transmembrane region" description="Helical" evidence="10">
    <location>
        <begin position="96"/>
        <end position="114"/>
    </location>
</feature>
<protein>
    <submittedName>
        <fullName evidence="11">Peptide transporter MTD1</fullName>
    </submittedName>
</protein>
<dbReference type="AlphaFoldDB" id="A0A146F4I9"/>
<dbReference type="GO" id="GO:0015031">
    <property type="term" value="P:protein transport"/>
    <property type="evidence" value="ECO:0007669"/>
    <property type="project" value="UniProtKB-KW"/>
</dbReference>
<comment type="subcellular location">
    <subcellularLocation>
        <location evidence="1">Membrane</location>
        <topology evidence="1">Multi-pass membrane protein</topology>
    </subcellularLocation>
</comment>
<keyword evidence="3" id="KW-0813">Transport</keyword>
<keyword evidence="8 10" id="KW-0472">Membrane</keyword>
<dbReference type="PANTHER" id="PTHR22601">
    <property type="entry name" value="ISP4 LIKE PROTEIN"/>
    <property type="match status" value="1"/>
</dbReference>
<feature type="transmembrane region" description="Helical" evidence="10">
    <location>
        <begin position="499"/>
        <end position="520"/>
    </location>
</feature>
<feature type="transmembrane region" description="Helical" evidence="10">
    <location>
        <begin position="689"/>
        <end position="707"/>
    </location>
</feature>
<dbReference type="GO" id="GO:0035673">
    <property type="term" value="F:oligopeptide transmembrane transporter activity"/>
    <property type="evidence" value="ECO:0007669"/>
    <property type="project" value="InterPro"/>
</dbReference>
<dbReference type="VEuPathDB" id="FungiDB:ASPFODRAFT_209917"/>
<feature type="transmembrane region" description="Helical" evidence="10">
    <location>
        <begin position="764"/>
        <end position="788"/>
    </location>
</feature>
<evidence type="ECO:0000256" key="4">
    <source>
        <dbReference type="ARBA" id="ARBA00022692"/>
    </source>
</evidence>
<name>A0A146F4I9_ASPKA</name>
<keyword evidence="6" id="KW-0653">Protein transport</keyword>
<dbReference type="EMBL" id="BCWF01000008">
    <property type="protein sequence ID" value="GAT20611.1"/>
    <property type="molecule type" value="Genomic_DNA"/>
</dbReference>
<sequence length="821" mass="92812">MQATPPAASREYCQVRPHSSIMETKSASVSPEQEIPSYNEKSSQDSPALEPQVLEKGQTVRIGEDDDYDSDQVVSTAQDLVTHIIKVEDDPSLNPWSFRMIFLGAGLSIFGGVLQEIFYFKPQTIYVSQVFLTVIAYILGELMAYVIPRRGVIGKLLNPGPFNAKEHAAISLMSSAATQSALATEALSAQQLFYGGYPNHAAAVFIVLSSQLIGFGIAGLLRDVIVRPTKMIWPMTLPISSLLESLHKDKAQSKARLKIFYIFFCILFFWTIIPEYIFPLLEGFSIFCLADQHSLVFTNLFGGASGNEGLGFLSLSFDWNYIASLGSPLWYPLYAMTNNFIGYLGCIILFMAVYYGNIWRSQDFPFLSQLLYYGDSNSTYYNEYNQTLILNSEYIVDPAALKEQGLPWLTGTYVVYLITSNMGVTATLTHMLLWDFDDIKIGWAWAAPSKLKKWLKLETYKFWKNQETPEERLARRVNDETLDPHYRLMLRNLYQDTPLWWWGAVLIASFAVGLGCLYAMKSTLPWWGFIVGNILTLVFMLFFGAQYGLTGFQFNVQPICQMLAGYMFPGKPLANLYFTCFTYNSLQQGQVLAKDLRLAQQVHLSPKCTFFVQVMGCIIGALFNYVMMLMYAPYLPVPDLPPLTINSIVRNQSEVLISIDGTNIWSGANVQITWSIANDMFSIGGRYEWVTIAYLVGFIVPVPFWLANRYYPHPIFSYLNTSIILWYMGWLFVGINASIMSYFLLGFAAQFWLRRYHPQLFNKYNYIVSAALDGGTQICVFILTFAVFGGSGVEHAFPTWAGNPNTNIHNLDYCKVNPATL</sequence>
<keyword evidence="7 10" id="KW-1133">Transmembrane helix</keyword>
<dbReference type="Pfam" id="PF03169">
    <property type="entry name" value="OPT"/>
    <property type="match status" value="1"/>
</dbReference>
<feature type="transmembrane region" description="Helical" evidence="10">
    <location>
        <begin position="126"/>
        <end position="147"/>
    </location>
</feature>
<evidence type="ECO:0000256" key="8">
    <source>
        <dbReference type="ARBA" id="ARBA00023136"/>
    </source>
</evidence>
<feature type="region of interest" description="Disordered" evidence="9">
    <location>
        <begin position="1"/>
        <end position="50"/>
    </location>
</feature>